<organism evidence="1 2">
    <name type="scientific">Paracidovorax konjaci</name>
    <dbReference type="NCBI Taxonomy" id="32040"/>
    <lineage>
        <taxon>Bacteria</taxon>
        <taxon>Pseudomonadati</taxon>
        <taxon>Pseudomonadota</taxon>
        <taxon>Betaproteobacteria</taxon>
        <taxon>Burkholderiales</taxon>
        <taxon>Comamonadaceae</taxon>
        <taxon>Paracidovorax</taxon>
    </lineage>
</organism>
<evidence type="ECO:0000313" key="2">
    <source>
        <dbReference type="Proteomes" id="UP000199517"/>
    </source>
</evidence>
<dbReference type="Proteomes" id="UP000199517">
    <property type="component" value="Unassembled WGS sequence"/>
</dbReference>
<proteinExistence type="predicted"/>
<protein>
    <submittedName>
        <fullName evidence="1">Uncharacterized protein</fullName>
    </submittedName>
</protein>
<keyword evidence="2" id="KW-1185">Reference proteome</keyword>
<sequence length="70" mass="7408">MTIGRILLVAVVVMWAVVAMEQYRATAGQIVCRPPADAEVQSAAWINENVSSWTGAKAVAEPKCHSVGAP</sequence>
<reference evidence="2" key="1">
    <citation type="submission" date="2016-10" db="EMBL/GenBank/DDBJ databases">
        <authorList>
            <person name="Varghese N."/>
            <person name="Submissions S."/>
        </authorList>
    </citation>
    <scope>NUCLEOTIDE SEQUENCE [LARGE SCALE GENOMIC DNA]</scope>
    <source>
        <strain evidence="2">DSM 7481</strain>
    </source>
</reference>
<accession>A0A1I1VVS9</accession>
<dbReference type="EMBL" id="FOMQ01000007">
    <property type="protein sequence ID" value="SFD87206.1"/>
    <property type="molecule type" value="Genomic_DNA"/>
</dbReference>
<dbReference type="STRING" id="32040.SAMN04489710_107241"/>
<name>A0A1I1VVS9_9BURK</name>
<gene>
    <name evidence="1" type="ORF">SAMN04489710_107241</name>
</gene>
<evidence type="ECO:0000313" key="1">
    <source>
        <dbReference type="EMBL" id="SFD87206.1"/>
    </source>
</evidence>
<dbReference type="AlphaFoldDB" id="A0A1I1VVS9"/>